<comment type="caution">
    <text evidence="1">The sequence shown here is derived from an EMBL/GenBank/DDBJ whole genome shotgun (WGS) entry which is preliminary data.</text>
</comment>
<sequence length="138" mass="14902">MPPQTDHASLHLHLLPDTYFLVQLGHDAPLPAPLLARLQRPGPFLSLTRTPDEVSVVGASIAGEDDAYAADWRCIKIAGPMDLGLTGIMADFTAPLKSAAIPVFALSTWNTDYVLVPKDKAEAAVRVLTDDGWKFVEP</sequence>
<protein>
    <submittedName>
        <fullName evidence="1">Uncharacterized protein</fullName>
    </submittedName>
</protein>
<reference evidence="1" key="1">
    <citation type="submission" date="2021-03" db="EMBL/GenBank/DDBJ databases">
        <authorList>
            <consortium name="DOE Joint Genome Institute"/>
            <person name="Ahrendt S."/>
            <person name="Looney B.P."/>
            <person name="Miyauchi S."/>
            <person name="Morin E."/>
            <person name="Drula E."/>
            <person name="Courty P.E."/>
            <person name="Chicoki N."/>
            <person name="Fauchery L."/>
            <person name="Kohler A."/>
            <person name="Kuo A."/>
            <person name="Labutti K."/>
            <person name="Pangilinan J."/>
            <person name="Lipzen A."/>
            <person name="Riley R."/>
            <person name="Andreopoulos W."/>
            <person name="He G."/>
            <person name="Johnson J."/>
            <person name="Barry K.W."/>
            <person name="Grigoriev I.V."/>
            <person name="Nagy L."/>
            <person name="Hibbett D."/>
            <person name="Henrissat B."/>
            <person name="Matheny P.B."/>
            <person name="Labbe J."/>
            <person name="Martin F."/>
        </authorList>
    </citation>
    <scope>NUCLEOTIDE SEQUENCE</scope>
    <source>
        <strain evidence="1">HHB10654</strain>
    </source>
</reference>
<dbReference type="EMBL" id="MU277226">
    <property type="protein sequence ID" value="KAI0059462.1"/>
    <property type="molecule type" value="Genomic_DNA"/>
</dbReference>
<name>A0ACB8STC1_9AGAM</name>
<dbReference type="Proteomes" id="UP000814140">
    <property type="component" value="Unassembled WGS sequence"/>
</dbReference>
<reference evidence="1" key="2">
    <citation type="journal article" date="2022" name="New Phytol.">
        <title>Evolutionary transition to the ectomycorrhizal habit in the genomes of a hyperdiverse lineage of mushroom-forming fungi.</title>
        <authorList>
            <person name="Looney B."/>
            <person name="Miyauchi S."/>
            <person name="Morin E."/>
            <person name="Drula E."/>
            <person name="Courty P.E."/>
            <person name="Kohler A."/>
            <person name="Kuo A."/>
            <person name="LaButti K."/>
            <person name="Pangilinan J."/>
            <person name="Lipzen A."/>
            <person name="Riley R."/>
            <person name="Andreopoulos W."/>
            <person name="He G."/>
            <person name="Johnson J."/>
            <person name="Nolan M."/>
            <person name="Tritt A."/>
            <person name="Barry K.W."/>
            <person name="Grigoriev I.V."/>
            <person name="Nagy L.G."/>
            <person name="Hibbett D."/>
            <person name="Henrissat B."/>
            <person name="Matheny P.B."/>
            <person name="Labbe J."/>
            <person name="Martin F.M."/>
        </authorList>
    </citation>
    <scope>NUCLEOTIDE SEQUENCE</scope>
    <source>
        <strain evidence="1">HHB10654</strain>
    </source>
</reference>
<evidence type="ECO:0000313" key="1">
    <source>
        <dbReference type="EMBL" id="KAI0059462.1"/>
    </source>
</evidence>
<proteinExistence type="predicted"/>
<keyword evidence="2" id="KW-1185">Reference proteome</keyword>
<evidence type="ECO:0000313" key="2">
    <source>
        <dbReference type="Proteomes" id="UP000814140"/>
    </source>
</evidence>
<gene>
    <name evidence="1" type="ORF">BV25DRAFT_1828984</name>
</gene>
<organism evidence="1 2">
    <name type="scientific">Artomyces pyxidatus</name>
    <dbReference type="NCBI Taxonomy" id="48021"/>
    <lineage>
        <taxon>Eukaryota</taxon>
        <taxon>Fungi</taxon>
        <taxon>Dikarya</taxon>
        <taxon>Basidiomycota</taxon>
        <taxon>Agaricomycotina</taxon>
        <taxon>Agaricomycetes</taxon>
        <taxon>Russulales</taxon>
        <taxon>Auriscalpiaceae</taxon>
        <taxon>Artomyces</taxon>
    </lineage>
</organism>
<accession>A0ACB8STC1</accession>